<dbReference type="AlphaFoldDB" id="A0A4C1XGG6"/>
<evidence type="ECO:0000256" key="1">
    <source>
        <dbReference type="SAM" id="Phobius"/>
    </source>
</evidence>
<keyword evidence="1" id="KW-0472">Membrane</keyword>
<organism evidence="2 3">
    <name type="scientific">Eumeta variegata</name>
    <name type="common">Bagworm moth</name>
    <name type="synonym">Eumeta japonica</name>
    <dbReference type="NCBI Taxonomy" id="151549"/>
    <lineage>
        <taxon>Eukaryota</taxon>
        <taxon>Metazoa</taxon>
        <taxon>Ecdysozoa</taxon>
        <taxon>Arthropoda</taxon>
        <taxon>Hexapoda</taxon>
        <taxon>Insecta</taxon>
        <taxon>Pterygota</taxon>
        <taxon>Neoptera</taxon>
        <taxon>Endopterygota</taxon>
        <taxon>Lepidoptera</taxon>
        <taxon>Glossata</taxon>
        <taxon>Ditrysia</taxon>
        <taxon>Tineoidea</taxon>
        <taxon>Psychidae</taxon>
        <taxon>Oiketicinae</taxon>
        <taxon>Eumeta</taxon>
    </lineage>
</organism>
<keyword evidence="1" id="KW-0812">Transmembrane</keyword>
<keyword evidence="1" id="KW-1133">Transmembrane helix</keyword>
<dbReference type="Proteomes" id="UP000299102">
    <property type="component" value="Unassembled WGS sequence"/>
</dbReference>
<protein>
    <submittedName>
        <fullName evidence="2">Uncharacterized protein</fullName>
    </submittedName>
</protein>
<accession>A0A4C1XGG6</accession>
<evidence type="ECO:0000313" key="2">
    <source>
        <dbReference type="EMBL" id="GBP61297.1"/>
    </source>
</evidence>
<gene>
    <name evidence="2" type="ORF">EVAR_53209_1</name>
</gene>
<reference evidence="2 3" key="1">
    <citation type="journal article" date="2019" name="Commun. Biol.">
        <title>The bagworm genome reveals a unique fibroin gene that provides high tensile strength.</title>
        <authorList>
            <person name="Kono N."/>
            <person name="Nakamura H."/>
            <person name="Ohtoshi R."/>
            <person name="Tomita M."/>
            <person name="Numata K."/>
            <person name="Arakawa K."/>
        </authorList>
    </citation>
    <scope>NUCLEOTIDE SEQUENCE [LARGE SCALE GENOMIC DNA]</scope>
</reference>
<evidence type="ECO:0000313" key="3">
    <source>
        <dbReference type="Proteomes" id="UP000299102"/>
    </source>
</evidence>
<dbReference type="EMBL" id="BGZK01000810">
    <property type="protein sequence ID" value="GBP61297.1"/>
    <property type="molecule type" value="Genomic_DNA"/>
</dbReference>
<name>A0A4C1XGG6_EUMVA</name>
<sequence>MEMLFVGDGPVFLSWVVFLYLICRCYYQIGNIKGNVLRRIIPQSLYFRSRSVDLPPFIPALAAGQWWRAANSIVADAVTKYGIDSVLADLRRECLI</sequence>
<comment type="caution">
    <text evidence="2">The sequence shown here is derived from an EMBL/GenBank/DDBJ whole genome shotgun (WGS) entry which is preliminary data.</text>
</comment>
<proteinExistence type="predicted"/>
<keyword evidence="3" id="KW-1185">Reference proteome</keyword>
<feature type="transmembrane region" description="Helical" evidence="1">
    <location>
        <begin position="12"/>
        <end position="29"/>
    </location>
</feature>
<dbReference type="OrthoDB" id="10536337at2759"/>